<keyword evidence="4" id="KW-0221">Differentiation</keyword>
<keyword evidence="8" id="KW-0804">Transcription</keyword>
<accession>A0AAE0ZB87</accession>
<dbReference type="GO" id="GO:0000978">
    <property type="term" value="F:RNA polymerase II cis-regulatory region sequence-specific DNA binding"/>
    <property type="evidence" value="ECO:0007669"/>
    <property type="project" value="TreeGrafter"/>
</dbReference>
<feature type="DNA-binding region" description="Fork-head" evidence="11">
    <location>
        <begin position="503"/>
        <end position="597"/>
    </location>
</feature>
<keyword evidence="2" id="KW-1017">Isopeptide bond</keyword>
<dbReference type="InterPro" id="IPR001766">
    <property type="entry name" value="Fork_head_dom"/>
</dbReference>
<dbReference type="FunFam" id="1.10.10.10:FF:000016">
    <property type="entry name" value="Forkhead box protein I1"/>
    <property type="match status" value="1"/>
</dbReference>
<keyword evidence="9 11" id="KW-0539">Nucleus</keyword>
<evidence type="ECO:0000256" key="6">
    <source>
        <dbReference type="ARBA" id="ARBA00023015"/>
    </source>
</evidence>
<sequence length="805" mass="86349">MMMDLKMPSMMSDYFHTGSSAMIKLDDTSGGAVQEVGGGTSYPHHLPSHVRHFSPLPHQHQPDGAILKPQPYQISQGHDGTVTNGGKSPCGDNDHAFSTMKGHMMAGHMTAYTSCRTSQNEAQGVKDRLYSNEHDLGRRAGLSHDDQEMTSLRPLANLHEQVARSFPDHHSSEFGGLGSLCGKYFGGAGVLTASTPSNQLSRDYLGRDHVRDYSSSSGQDMTTGHTMSPSIATSLYSRLYGCGSEMTTSGHLSGFKGYSPYQGGGVHVSESGIDKDYERFYLSSQNDTAANISTAYKQYDRLPDQGSAISGSNLEDQSDCNNSFHRASSNCVSSDIVSSLDVCASSASNSNNAGSVSQNVTYEHETGSSVYDNNNSSNSSSSNIHSKRKYGSSESKHNSEKAESQNNSGRSVTKPQSSSSCRSEKFVKSEPDSNKSSSSPSASPSCDSEEKQSRNSTSSPQGTTTGNTATTTSSSSSSTDTTRKSMTPNNKDNPESFKDPNIKPPYSYVALIAMAIKETPEKRLTLSGIYQFIINRFPYYEKNKKGWQNSIRHNLSLNECFVKVAREGGGERKGNFWTLDPAFEDMFEKGNYRRRRRMKRPYRPTLSLNKSFFSDPTHALNQFAFNSYFNTAPSYSQYSSYSPWALASHHHHHHHHNTAAAAAAASAGPLGVTQLPSYRGCHQRFTNSAFNGLHAQYHGMGAAVGMGSMGAALGAHAAGATPTQVMAPSPMASPSGYSPGAYTPHAQFSHHDYSGMGSGAAAAATLGFQCGGGGGGGGGSTAAIRQAGDGFGSAHHYSSYWVGDR</sequence>
<dbReference type="InterPro" id="IPR030456">
    <property type="entry name" value="TF_fork_head_CS_2"/>
</dbReference>
<dbReference type="PROSITE" id="PS00657">
    <property type="entry name" value="FORK_HEAD_1"/>
    <property type="match status" value="1"/>
</dbReference>
<feature type="compositionally biased region" description="Low complexity" evidence="12">
    <location>
        <begin position="463"/>
        <end position="487"/>
    </location>
</feature>
<evidence type="ECO:0000256" key="5">
    <source>
        <dbReference type="ARBA" id="ARBA00022843"/>
    </source>
</evidence>
<dbReference type="GO" id="GO:0000981">
    <property type="term" value="F:DNA-binding transcription factor activity, RNA polymerase II-specific"/>
    <property type="evidence" value="ECO:0007669"/>
    <property type="project" value="TreeGrafter"/>
</dbReference>
<proteinExistence type="predicted"/>
<dbReference type="PROSITE" id="PS50039">
    <property type="entry name" value="FORK_HEAD_3"/>
    <property type="match status" value="1"/>
</dbReference>
<evidence type="ECO:0000256" key="10">
    <source>
        <dbReference type="ARBA" id="ARBA00034872"/>
    </source>
</evidence>
<evidence type="ECO:0000256" key="9">
    <source>
        <dbReference type="ARBA" id="ARBA00023242"/>
    </source>
</evidence>
<dbReference type="PANTHER" id="PTHR11829:SF411">
    <property type="entry name" value="FORKHEAD BOX PROTEIN L2"/>
    <property type="match status" value="1"/>
</dbReference>
<organism evidence="14 15">
    <name type="scientific">Elysia crispata</name>
    <name type="common">lettuce slug</name>
    <dbReference type="NCBI Taxonomy" id="231223"/>
    <lineage>
        <taxon>Eukaryota</taxon>
        <taxon>Metazoa</taxon>
        <taxon>Spiralia</taxon>
        <taxon>Lophotrochozoa</taxon>
        <taxon>Mollusca</taxon>
        <taxon>Gastropoda</taxon>
        <taxon>Heterobranchia</taxon>
        <taxon>Euthyneura</taxon>
        <taxon>Panpulmonata</taxon>
        <taxon>Sacoglossa</taxon>
        <taxon>Placobranchoidea</taxon>
        <taxon>Plakobranchidae</taxon>
        <taxon>Elysia</taxon>
    </lineage>
</organism>
<evidence type="ECO:0000313" key="15">
    <source>
        <dbReference type="Proteomes" id="UP001283361"/>
    </source>
</evidence>
<dbReference type="Proteomes" id="UP001283361">
    <property type="component" value="Unassembled WGS sequence"/>
</dbReference>
<comment type="subcellular location">
    <subcellularLocation>
        <location evidence="1 11">Nucleus</location>
    </subcellularLocation>
</comment>
<evidence type="ECO:0000256" key="2">
    <source>
        <dbReference type="ARBA" id="ARBA00022499"/>
    </source>
</evidence>
<evidence type="ECO:0000256" key="4">
    <source>
        <dbReference type="ARBA" id="ARBA00022782"/>
    </source>
</evidence>
<comment type="caution">
    <text evidence="14">The sequence shown here is derived from an EMBL/GenBank/DDBJ whole genome shotgun (WGS) entry which is preliminary data.</text>
</comment>
<feature type="compositionally biased region" description="Low complexity" evidence="12">
    <location>
        <begin position="434"/>
        <end position="446"/>
    </location>
</feature>
<protein>
    <recommendedName>
        <fullName evidence="10">Forkhead box protein L2</fullName>
    </recommendedName>
</protein>
<dbReference type="SUPFAM" id="SSF46785">
    <property type="entry name" value="Winged helix' DNA-binding domain"/>
    <property type="match status" value="1"/>
</dbReference>
<evidence type="ECO:0000256" key="1">
    <source>
        <dbReference type="ARBA" id="ARBA00004123"/>
    </source>
</evidence>
<evidence type="ECO:0000256" key="11">
    <source>
        <dbReference type="PROSITE-ProRule" id="PRU00089"/>
    </source>
</evidence>
<dbReference type="PRINTS" id="PR00053">
    <property type="entry name" value="FORKHEAD"/>
</dbReference>
<dbReference type="GO" id="GO:0009653">
    <property type="term" value="P:anatomical structure morphogenesis"/>
    <property type="evidence" value="ECO:0007669"/>
    <property type="project" value="TreeGrafter"/>
</dbReference>
<feature type="compositionally biased region" description="Basic and acidic residues" evidence="12">
    <location>
        <begin position="422"/>
        <end position="433"/>
    </location>
</feature>
<dbReference type="InterPro" id="IPR050211">
    <property type="entry name" value="FOX_domain-containing"/>
</dbReference>
<dbReference type="Pfam" id="PF00250">
    <property type="entry name" value="Forkhead"/>
    <property type="match status" value="1"/>
</dbReference>
<evidence type="ECO:0000256" key="12">
    <source>
        <dbReference type="SAM" id="MobiDB-lite"/>
    </source>
</evidence>
<dbReference type="CDD" id="cd20028">
    <property type="entry name" value="FH_FOXL2"/>
    <property type="match status" value="1"/>
</dbReference>
<keyword evidence="6" id="KW-0805">Transcription regulation</keyword>
<evidence type="ECO:0000256" key="7">
    <source>
        <dbReference type="ARBA" id="ARBA00023125"/>
    </source>
</evidence>
<feature type="compositionally biased region" description="Low complexity" evidence="12">
    <location>
        <begin position="373"/>
        <end position="383"/>
    </location>
</feature>
<dbReference type="InterPro" id="IPR047515">
    <property type="entry name" value="FH_FOXL2"/>
</dbReference>
<keyword evidence="7 11" id="KW-0238">DNA-binding</keyword>
<dbReference type="SMART" id="SM00339">
    <property type="entry name" value="FH"/>
    <property type="match status" value="1"/>
</dbReference>
<evidence type="ECO:0000256" key="8">
    <source>
        <dbReference type="ARBA" id="ARBA00023163"/>
    </source>
</evidence>
<keyword evidence="5" id="KW-0832">Ubl conjugation</keyword>
<gene>
    <name evidence="14" type="ORF">RRG08_065846</name>
</gene>
<keyword evidence="3" id="KW-0597">Phosphoprotein</keyword>
<dbReference type="PANTHER" id="PTHR11829">
    <property type="entry name" value="FORKHEAD BOX PROTEIN"/>
    <property type="match status" value="1"/>
</dbReference>
<evidence type="ECO:0000313" key="14">
    <source>
        <dbReference type="EMBL" id="KAK3766128.1"/>
    </source>
</evidence>
<feature type="domain" description="Fork-head" evidence="13">
    <location>
        <begin position="503"/>
        <end position="597"/>
    </location>
</feature>
<dbReference type="InterPro" id="IPR036390">
    <property type="entry name" value="WH_DNA-bd_sf"/>
</dbReference>
<dbReference type="InterPro" id="IPR018122">
    <property type="entry name" value="TF_fork_head_CS_1"/>
</dbReference>
<dbReference type="Gene3D" id="1.10.10.10">
    <property type="entry name" value="Winged helix-like DNA-binding domain superfamily/Winged helix DNA-binding domain"/>
    <property type="match status" value="1"/>
</dbReference>
<dbReference type="EMBL" id="JAWDGP010004261">
    <property type="protein sequence ID" value="KAK3766128.1"/>
    <property type="molecule type" value="Genomic_DNA"/>
</dbReference>
<feature type="region of interest" description="Disordered" evidence="12">
    <location>
        <begin position="366"/>
        <end position="502"/>
    </location>
</feature>
<name>A0AAE0ZB87_9GAST</name>
<reference evidence="14" key="1">
    <citation type="journal article" date="2023" name="G3 (Bethesda)">
        <title>A reference genome for the long-term kleptoplast-retaining sea slug Elysia crispata morphotype clarki.</title>
        <authorList>
            <person name="Eastman K.E."/>
            <person name="Pendleton A.L."/>
            <person name="Shaikh M.A."/>
            <person name="Suttiyut T."/>
            <person name="Ogas R."/>
            <person name="Tomko P."/>
            <person name="Gavelis G."/>
            <person name="Widhalm J.R."/>
            <person name="Wisecaver J.H."/>
        </authorList>
    </citation>
    <scope>NUCLEOTIDE SEQUENCE</scope>
    <source>
        <strain evidence="14">ECLA1</strain>
    </source>
</reference>
<dbReference type="AlphaFoldDB" id="A0AAE0ZB87"/>
<dbReference type="GO" id="GO:0005634">
    <property type="term" value="C:nucleus"/>
    <property type="evidence" value="ECO:0007669"/>
    <property type="project" value="UniProtKB-SubCell"/>
</dbReference>
<dbReference type="PROSITE" id="PS00658">
    <property type="entry name" value="FORK_HEAD_2"/>
    <property type="match status" value="1"/>
</dbReference>
<feature type="compositionally biased region" description="Basic and acidic residues" evidence="12">
    <location>
        <begin position="394"/>
        <end position="403"/>
    </location>
</feature>
<evidence type="ECO:0000259" key="13">
    <source>
        <dbReference type="PROSITE" id="PS50039"/>
    </source>
</evidence>
<feature type="compositionally biased region" description="Basic and acidic residues" evidence="12">
    <location>
        <begin position="492"/>
        <end position="501"/>
    </location>
</feature>
<keyword evidence="15" id="KW-1185">Reference proteome</keyword>
<dbReference type="GO" id="GO:0030154">
    <property type="term" value="P:cell differentiation"/>
    <property type="evidence" value="ECO:0007669"/>
    <property type="project" value="UniProtKB-KW"/>
</dbReference>
<feature type="compositionally biased region" description="Polar residues" evidence="12">
    <location>
        <begin position="404"/>
        <end position="421"/>
    </location>
</feature>
<evidence type="ECO:0000256" key="3">
    <source>
        <dbReference type="ARBA" id="ARBA00022553"/>
    </source>
</evidence>
<dbReference type="InterPro" id="IPR036388">
    <property type="entry name" value="WH-like_DNA-bd_sf"/>
</dbReference>